<dbReference type="SMR" id="Q9S8T4"/>
<accession>Q9S8T4</accession>
<proteinExistence type="evidence at protein level"/>
<sequence>NIPFTNNLLFSGQVLYGDGRLTAKHQLVMQGDC</sequence>
<dbReference type="AlphaFoldDB" id="Q9S8T4"/>
<reference key="1">
    <citation type="journal article" date="1992" name="Plant Cell">
        <title>Spatial and temporal gene expression patterns occur during corm development.</title>
        <authorList>
            <person name="de Castro L.A."/>
            <person name="Carneiro M."/>
            <person name="Neshich D.d.e. .C."/>
            <person name="de Paiva G.R."/>
        </authorList>
    </citation>
    <scope>PROTEIN SEQUENCE</scope>
</reference>
<protein>
    <submittedName>
        <fullName>Globulin G1C</fullName>
    </submittedName>
</protein>
<keyword id="KW-0903">Direct protein sequencing</keyword>
<dbReference type="PIR" id="PQ0483">
    <property type="entry name" value="PQ0483"/>
</dbReference>
<organism>
    <name type="scientific">Colocasia esculenta</name>
    <name type="common">Wild taro</name>
    <name type="synonym">Arum esculentum</name>
    <dbReference type="NCBI Taxonomy" id="4460"/>
    <lineage>
        <taxon>Eukaryota</taxon>
        <taxon>Viridiplantae</taxon>
        <taxon>Streptophyta</taxon>
        <taxon>Embryophyta</taxon>
        <taxon>Tracheophyta</taxon>
        <taxon>Spermatophyta</taxon>
        <taxon>Magnoliopsida</taxon>
        <taxon>Liliopsida</taxon>
        <taxon>Araceae</taxon>
        <taxon>Aroideae</taxon>
        <taxon>Colocasieae</taxon>
        <taxon>Colocasia</taxon>
    </lineage>
</organism>
<name>Q9S8T4_COLES</name>